<proteinExistence type="evidence at transcript level"/>
<dbReference type="PANTHER" id="PTHR15396:SF1">
    <property type="entry name" value="RIBONUCLEASE P PROTEIN SUBUNIT P40"/>
    <property type="match status" value="1"/>
</dbReference>
<dbReference type="EMBL" id="GAMD01002367">
    <property type="protein sequence ID" value="JAA99223.1"/>
    <property type="molecule type" value="mRNA"/>
</dbReference>
<accession>T1E897</accession>
<dbReference type="PANTHER" id="PTHR15396">
    <property type="entry name" value="RIBONUCLEASE P PROTEIN SUBUNIT P40"/>
    <property type="match status" value="1"/>
</dbReference>
<sequence>MLCPELWRFPQPTFSRTTVTCPSWTEGKTSDKIRREIRARQFNSTVSIVLPVCQKSEVDELDRELRATTRPGSYCCLVRQCPLVELLRQEFLEAFVRRGRIFAISATGRLETDDCVALTPDGILLLNLHRETFQRLGLSDSLVTQRKGKYVVKLDLMLTSPETTGSGPRIERVRERFEAESLACDLLIRWLPPTDCSTMLGVTPELTISPASLERYLTVARGLTVVQVPAINYKRRDLNDEAVPLLSRDKNDECCTHDELLEYFGMLVLDCDTVEEEYLSEYTLDGNRIENDAATRNWHIQINGMVSPMEVEGLVDTLAKFVTNRINESPPQAGVLWVGLHVQCHSNVPSSRGDQGEKGMGWNCENAYTIIIGSDGAVLCNLLVGISGKGATKNELQ</sequence>
<dbReference type="GO" id="GO:0030681">
    <property type="term" value="C:multimeric ribonuclease P complex"/>
    <property type="evidence" value="ECO:0007669"/>
    <property type="project" value="TreeGrafter"/>
</dbReference>
<dbReference type="GO" id="GO:0001682">
    <property type="term" value="P:tRNA 5'-leader removal"/>
    <property type="evidence" value="ECO:0007669"/>
    <property type="project" value="InterPro"/>
</dbReference>
<dbReference type="GO" id="GO:0000171">
    <property type="term" value="F:ribonuclease MRP activity"/>
    <property type="evidence" value="ECO:0007669"/>
    <property type="project" value="TreeGrafter"/>
</dbReference>
<dbReference type="Pfam" id="PF08584">
    <property type="entry name" value="Ribonuc_P_40"/>
    <property type="match status" value="1"/>
</dbReference>
<name>T1E897_ANOAQ</name>
<dbReference type="VEuPathDB" id="VectorBase:AAQUA_009367"/>
<dbReference type="GO" id="GO:0004526">
    <property type="term" value="F:ribonuclease P activity"/>
    <property type="evidence" value="ECO:0007669"/>
    <property type="project" value="TreeGrafter"/>
</dbReference>
<evidence type="ECO:0000313" key="1">
    <source>
        <dbReference type="EMBL" id="JAA99223.1"/>
    </source>
</evidence>
<protein>
    <submittedName>
        <fullName evidence="1">Putative ribonuclease p 40kda</fullName>
    </submittedName>
</protein>
<dbReference type="GO" id="GO:0000172">
    <property type="term" value="C:ribonuclease MRP complex"/>
    <property type="evidence" value="ECO:0007669"/>
    <property type="project" value="TreeGrafter"/>
</dbReference>
<reference evidence="1" key="1">
    <citation type="submission" date="2013-07" db="EMBL/GenBank/DDBJ databases">
        <title>Transcriptome sequencing and developmental regulation of gene expression in Anopheles aquasalis.</title>
        <authorList>
            <consortium name="Brazilian Malaria Network (MCT/CNPq/MS/SCTIE/DECIT/PRONEX 555648/2009-5) and Research Network on Bioactive Molecules from Arthropod Vectors (NAP-MOBIARVE"/>
            <consortium name="University of Sao Paulo)"/>
            <person name="Marinotti O."/>
            <person name="Ribeiro J.M.C."/>
            <person name="Costa-da-Silva A.L."/>
            <person name="Silva M.C.P."/>
            <person name="Lopes A.R."/>
            <person name="Barros M.S."/>
            <person name="Sa-Nunes A."/>
            <person name="Konjin B.B."/>
            <person name="Carvalho E."/>
            <person name="Suesdek L."/>
            <person name="Silva-Neto M.A.C."/>
            <person name="Capurro M.L."/>
        </authorList>
    </citation>
    <scope>NUCLEOTIDE SEQUENCE</scope>
    <source>
        <tissue evidence="1">Whole body</tissue>
    </source>
</reference>
<organism evidence="1">
    <name type="scientific">Anopheles aquasalis</name>
    <name type="common">Malaria mosquito</name>
    <dbReference type="NCBI Taxonomy" id="42839"/>
    <lineage>
        <taxon>Eukaryota</taxon>
        <taxon>Metazoa</taxon>
        <taxon>Ecdysozoa</taxon>
        <taxon>Arthropoda</taxon>
        <taxon>Hexapoda</taxon>
        <taxon>Insecta</taxon>
        <taxon>Pterygota</taxon>
        <taxon>Neoptera</taxon>
        <taxon>Endopterygota</taxon>
        <taxon>Diptera</taxon>
        <taxon>Nematocera</taxon>
        <taxon>Culicoidea</taxon>
        <taxon>Culicidae</taxon>
        <taxon>Anophelinae</taxon>
        <taxon>Anopheles</taxon>
    </lineage>
</organism>
<dbReference type="GO" id="GO:0000447">
    <property type="term" value="P:endonucleolytic cleavage in ITS1 to separate SSU-rRNA from 5.8S rRNA and LSU-rRNA from tricistronic rRNA transcript (SSU-rRNA, 5.8S rRNA, LSU-rRNA)"/>
    <property type="evidence" value="ECO:0007669"/>
    <property type="project" value="TreeGrafter"/>
</dbReference>
<dbReference type="AlphaFoldDB" id="T1E897"/>
<dbReference type="InterPro" id="IPR013893">
    <property type="entry name" value="RNase_P_Rpp40"/>
</dbReference>